<evidence type="ECO:0000313" key="3">
    <source>
        <dbReference type="Proteomes" id="UP000002668"/>
    </source>
</evidence>
<dbReference type="PANTHER" id="PTHR43861">
    <property type="entry name" value="TRANS-ACONITATE 2-METHYLTRANSFERASE-RELATED"/>
    <property type="match status" value="1"/>
</dbReference>
<dbReference type="OMA" id="PFLVCEG"/>
<dbReference type="EMBL" id="FP929129">
    <property type="protein sequence ID" value="CBX96630.1"/>
    <property type="molecule type" value="Genomic_DNA"/>
</dbReference>
<dbReference type="InParanoid" id="E4ZYV4"/>
<dbReference type="AlphaFoldDB" id="E4ZYV4"/>
<evidence type="ECO:0000313" key="2">
    <source>
        <dbReference type="EMBL" id="CBX96630.1"/>
    </source>
</evidence>
<dbReference type="GO" id="GO:0032259">
    <property type="term" value="P:methylation"/>
    <property type="evidence" value="ECO:0007669"/>
    <property type="project" value="UniProtKB-KW"/>
</dbReference>
<dbReference type="RefSeq" id="XP_003840109.1">
    <property type="nucleotide sequence ID" value="XM_003840061.1"/>
</dbReference>
<dbReference type="GO" id="GO:0008168">
    <property type="term" value="F:methyltransferase activity"/>
    <property type="evidence" value="ECO:0007669"/>
    <property type="project" value="UniProtKB-KW"/>
</dbReference>
<keyword evidence="2" id="KW-0489">Methyltransferase</keyword>
<dbReference type="HOGENOM" id="CLU_037990_1_2_1"/>
<keyword evidence="3" id="KW-1185">Reference proteome</keyword>
<dbReference type="GeneID" id="13290092"/>
<proteinExistence type="predicted"/>
<evidence type="ECO:0000256" key="1">
    <source>
        <dbReference type="ARBA" id="ARBA00022679"/>
    </source>
</evidence>
<accession>E4ZYV4</accession>
<name>E4ZYV4_LEPMJ</name>
<dbReference type="Proteomes" id="UP000002668">
    <property type="component" value="Genome"/>
</dbReference>
<dbReference type="OrthoDB" id="66144at2759"/>
<dbReference type="PANTHER" id="PTHR43861:SF3">
    <property type="entry name" value="PUTATIVE (AFU_ORTHOLOGUE AFUA_2G14390)-RELATED"/>
    <property type="match status" value="1"/>
</dbReference>
<dbReference type="STRING" id="985895.E4ZYV4"/>
<dbReference type="InterPro" id="IPR029063">
    <property type="entry name" value="SAM-dependent_MTases_sf"/>
</dbReference>
<protein>
    <submittedName>
        <fullName evidence="2">Similar to methyltransferase type 11</fullName>
    </submittedName>
</protein>
<organism evidence="3">
    <name type="scientific">Leptosphaeria maculans (strain JN3 / isolate v23.1.3 / race Av1-4-5-6-7-8)</name>
    <name type="common">Blackleg fungus</name>
    <name type="synonym">Phoma lingam</name>
    <dbReference type="NCBI Taxonomy" id="985895"/>
    <lineage>
        <taxon>Eukaryota</taxon>
        <taxon>Fungi</taxon>
        <taxon>Dikarya</taxon>
        <taxon>Ascomycota</taxon>
        <taxon>Pezizomycotina</taxon>
        <taxon>Dothideomycetes</taxon>
        <taxon>Pleosporomycetidae</taxon>
        <taxon>Pleosporales</taxon>
        <taxon>Pleosporineae</taxon>
        <taxon>Leptosphaeriaceae</taxon>
        <taxon>Plenodomus</taxon>
        <taxon>Plenodomus lingam/Leptosphaeria maculans species complex</taxon>
    </lineage>
</organism>
<keyword evidence="1 2" id="KW-0808">Transferase</keyword>
<dbReference type="VEuPathDB" id="FungiDB:LEMA_P108950.1"/>
<dbReference type="Pfam" id="PF13489">
    <property type="entry name" value="Methyltransf_23"/>
    <property type="match status" value="1"/>
</dbReference>
<dbReference type="Gene3D" id="3.40.50.150">
    <property type="entry name" value="Vaccinia Virus protein VP39"/>
    <property type="match status" value="1"/>
</dbReference>
<reference evidence="3" key="1">
    <citation type="journal article" date="2011" name="Nat. Commun.">
        <title>Effector diversification within compartments of the Leptosphaeria maculans genome affected by Repeat-Induced Point mutations.</title>
        <authorList>
            <person name="Rouxel T."/>
            <person name="Grandaubert J."/>
            <person name="Hane J.K."/>
            <person name="Hoede C."/>
            <person name="van de Wouw A.P."/>
            <person name="Couloux A."/>
            <person name="Dominguez V."/>
            <person name="Anthouard V."/>
            <person name="Bally P."/>
            <person name="Bourras S."/>
            <person name="Cozijnsen A.J."/>
            <person name="Ciuffetti L.M."/>
            <person name="Degrave A."/>
            <person name="Dilmaghani A."/>
            <person name="Duret L."/>
            <person name="Fudal I."/>
            <person name="Goodwin S.B."/>
            <person name="Gout L."/>
            <person name="Glaser N."/>
            <person name="Linglin J."/>
            <person name="Kema G.H.J."/>
            <person name="Lapalu N."/>
            <person name="Lawrence C.B."/>
            <person name="May K."/>
            <person name="Meyer M."/>
            <person name="Ollivier B."/>
            <person name="Poulain J."/>
            <person name="Schoch C.L."/>
            <person name="Simon A."/>
            <person name="Spatafora J.W."/>
            <person name="Stachowiak A."/>
            <person name="Turgeon B.G."/>
            <person name="Tyler B.M."/>
            <person name="Vincent D."/>
            <person name="Weissenbach J."/>
            <person name="Amselem J."/>
            <person name="Quesneville H."/>
            <person name="Oliver R.P."/>
            <person name="Wincker P."/>
            <person name="Balesdent M.-H."/>
            <person name="Howlett B.J."/>
        </authorList>
    </citation>
    <scope>NUCLEOTIDE SEQUENCE [LARGE SCALE GENOMIC DNA]</scope>
    <source>
        <strain evidence="3">JN3 / isolate v23.1.3 / race Av1-4-5-6-7-8</strain>
    </source>
</reference>
<dbReference type="CDD" id="cd02440">
    <property type="entry name" value="AdoMet_MTases"/>
    <property type="match status" value="1"/>
</dbReference>
<dbReference type="SUPFAM" id="SSF53335">
    <property type="entry name" value="S-adenosyl-L-methionine-dependent methyltransferases"/>
    <property type="match status" value="1"/>
</dbReference>
<gene>
    <name evidence="2" type="ORF">LEMA_P108950.1</name>
</gene>
<dbReference type="eggNOG" id="ENOG502S7K8">
    <property type="taxonomic scope" value="Eukaryota"/>
</dbReference>
<sequence length="261" mass="28934">MPSNADIARDRFSQEAQDWDSNVKHVESTEKALAAIREYVPAFREGRGRDLRILEIGCGTGLLSFMLAPHIHSLLGVDTAPGMISAFATKLARLAETTARPNLLALEHYLINSFSPELRDAAARLAAQCGEEMRSDVADQERQSPVQFDLVVSHLTLHHIPSLEELFGTLYTCLNVGGWVALTDYEDFGPEAVPFHPVAKRAGVERHGIRRKEIEELLVGAGFEEVKVEEAFVLRKEVEAEGGRPAREMEFPFLVCLGRKG</sequence>